<dbReference type="EMBL" id="JMIU01000001">
    <property type="protein sequence ID" value="KDN95685.1"/>
    <property type="molecule type" value="Genomic_DNA"/>
</dbReference>
<comment type="caution">
    <text evidence="1">The sequence shown here is derived from an EMBL/GenBank/DDBJ whole genome shotgun (WGS) entry which is preliminary data.</text>
</comment>
<organism evidence="1 2">
    <name type="scientific">Hydrogenovibrio marinus</name>
    <dbReference type="NCBI Taxonomy" id="28885"/>
    <lineage>
        <taxon>Bacteria</taxon>
        <taxon>Pseudomonadati</taxon>
        <taxon>Pseudomonadota</taxon>
        <taxon>Gammaproteobacteria</taxon>
        <taxon>Thiotrichales</taxon>
        <taxon>Piscirickettsiaceae</taxon>
        <taxon>Hydrogenovibrio</taxon>
    </lineage>
</organism>
<gene>
    <name evidence="1" type="ORF">EI16_05140</name>
</gene>
<evidence type="ECO:0000313" key="2">
    <source>
        <dbReference type="Proteomes" id="UP000027341"/>
    </source>
</evidence>
<sequence>MRFLNQTEQAGGWWLTSVELDDATPLPFGFQLNIDGSDLALFRQQGSEAQFLSTSNIDIENTDSIRSNVDTPTWQIFQECLAPEPTQGPTLLLASDLNIANLLHFAQSAAPDNKFVALLEASENFPFTVKPAKFLFEDFPPEAIGACPLLEDWKIPNRLCSEKGLPGCFEGKIDTALSEWQSTTSWQERWRVIDFRILNESITNS</sequence>
<dbReference type="Proteomes" id="UP000027341">
    <property type="component" value="Unassembled WGS sequence"/>
</dbReference>
<proteinExistence type="predicted"/>
<dbReference type="AlphaFoldDB" id="A0A067A045"/>
<evidence type="ECO:0000313" key="1">
    <source>
        <dbReference type="EMBL" id="KDN95685.1"/>
    </source>
</evidence>
<name>A0A067A045_HYDMR</name>
<keyword evidence="2" id="KW-1185">Reference proteome</keyword>
<dbReference type="STRING" id="28885.EI16_05140"/>
<protein>
    <submittedName>
        <fullName evidence="1">Uncharacterized protein</fullName>
    </submittedName>
</protein>
<reference evidence="1 2" key="1">
    <citation type="submission" date="2014-04" db="EMBL/GenBank/DDBJ databases">
        <title>Draft genome sequence of Hydrogenovibrio marinus MH-110, a model organism for aerobic H2 metabolism.</title>
        <authorList>
            <person name="Cha H.J."/>
            <person name="Jo B.H."/>
            <person name="Hwang B.H."/>
        </authorList>
    </citation>
    <scope>NUCLEOTIDE SEQUENCE [LARGE SCALE GENOMIC DNA]</scope>
    <source>
        <strain evidence="1 2">MH-110</strain>
    </source>
</reference>
<dbReference type="RefSeq" id="WP_029910269.1">
    <property type="nucleotide sequence ID" value="NZ_AP020335.1"/>
</dbReference>
<accession>A0A067A045</accession>